<feature type="non-terminal residue" evidence="1">
    <location>
        <position position="1"/>
    </location>
</feature>
<dbReference type="Proteomes" id="UP000580830">
    <property type="component" value="Unassembled WGS sequence"/>
</dbReference>
<organism evidence="1 2">
    <name type="scientific">Paracoccus solventivorans</name>
    <dbReference type="NCBI Taxonomy" id="53463"/>
    <lineage>
        <taxon>Bacteria</taxon>
        <taxon>Pseudomonadati</taxon>
        <taxon>Pseudomonadota</taxon>
        <taxon>Alphaproteobacteria</taxon>
        <taxon>Rhodobacterales</taxon>
        <taxon>Paracoccaceae</taxon>
        <taxon>Paracoccus</taxon>
    </lineage>
</organism>
<reference evidence="1 2" key="1">
    <citation type="journal article" date="2020" name="Biotechnol. Biofuels">
        <title>New insights from the biogas microbiome by comprehensive genome-resolved metagenomics of nearly 1600 species originating from multiple anaerobic digesters.</title>
        <authorList>
            <person name="Campanaro S."/>
            <person name="Treu L."/>
            <person name="Rodriguez-R L.M."/>
            <person name="Kovalovszki A."/>
            <person name="Ziels R.M."/>
            <person name="Maus I."/>
            <person name="Zhu X."/>
            <person name="Kougias P.G."/>
            <person name="Basile A."/>
            <person name="Luo G."/>
            <person name="Schluter A."/>
            <person name="Konstantinidis K.T."/>
            <person name="Angelidaki I."/>
        </authorList>
    </citation>
    <scope>NUCLEOTIDE SEQUENCE [LARGE SCALE GENOMIC DNA]</scope>
    <source>
        <strain evidence="1">AS04akNAM_125</strain>
    </source>
</reference>
<accession>A0A832PNC3</accession>
<dbReference type="AlphaFoldDB" id="A0A832PNC3"/>
<evidence type="ECO:0000313" key="1">
    <source>
        <dbReference type="EMBL" id="HHW34704.1"/>
    </source>
</evidence>
<sequence length="72" mass="8017">IYARSLDEAVTAMPDEGMRVQTLPENIVTDLKARLEPIRTGWFEVARKNGLDDPEAMIGFFETEYAAGKAAE</sequence>
<dbReference type="RefSeq" id="WP_303730714.1">
    <property type="nucleotide sequence ID" value="NZ_DULP01000171.1"/>
</dbReference>
<dbReference type="EMBL" id="DULP01000171">
    <property type="protein sequence ID" value="HHW34704.1"/>
    <property type="molecule type" value="Genomic_DNA"/>
</dbReference>
<name>A0A832PNC3_9RHOB</name>
<evidence type="ECO:0000313" key="2">
    <source>
        <dbReference type="Proteomes" id="UP000580830"/>
    </source>
</evidence>
<gene>
    <name evidence="1" type="ORF">GXX24_11285</name>
</gene>
<protein>
    <submittedName>
        <fullName evidence="1">Uncharacterized protein</fullName>
    </submittedName>
</protein>
<comment type="caution">
    <text evidence="1">The sequence shown here is derived from an EMBL/GenBank/DDBJ whole genome shotgun (WGS) entry which is preliminary data.</text>
</comment>
<proteinExistence type="predicted"/>